<dbReference type="EMBL" id="MFAG01000036">
    <property type="protein sequence ID" value="OGD71319.1"/>
    <property type="molecule type" value="Genomic_DNA"/>
</dbReference>
<feature type="transmembrane region" description="Helical" evidence="1">
    <location>
        <begin position="548"/>
        <end position="566"/>
    </location>
</feature>
<dbReference type="Proteomes" id="UP000177979">
    <property type="component" value="Unassembled WGS sequence"/>
</dbReference>
<feature type="transmembrane region" description="Helical" evidence="1">
    <location>
        <begin position="83"/>
        <end position="103"/>
    </location>
</feature>
<organism evidence="2 3">
    <name type="scientific">Candidatus Collierbacteria bacterium RIFCSPHIGHO2_01_FULL_50_25</name>
    <dbReference type="NCBI Taxonomy" id="1817722"/>
    <lineage>
        <taxon>Bacteria</taxon>
        <taxon>Candidatus Collieribacteriota</taxon>
    </lineage>
</organism>
<sequence length="571" mass="63062">MRRTSVILFVAVVFVLLLPACAGVAPIGDITGKNAMNIIFDKTFETVKGAWVMSGWVLGIGLGLAAATIVYTKMDSGRGAAGTFVVVGLIFVIGFSVMGGVWAKATATHAVVVGADKAKTRKANQYKEKLHIPVTKAVLETRDCHQQNNGGTGCRYEWTYTWNYHEVCTTVYEHDKDGNVTGSHPDCHTEWDTMHVPYFTQEWRTYAYFAMPDKYLLNKVGEDSGTGLTKSEIPNMPYRIYTDWQAPVNYEAYWFGNDQRFGNTPDPIGGFGFAIPQEWLVMDAALKTGRPYVITVWHDYVNWVFVTQDTNNLMTTSSQVDKYLAAGLLPQVNMIYSRYGTPGQAQDYDFIQFAGGLQPVDYLGWQDFAAMASLKVGPELQGSMVIWFVPAGAVDNPDAWIQAAKAYLSNREKWGFYMAPKNLVLIGCGVDTATNVISFCRMETGMPSGNVEIRYTIDHISGVPFTPQGVFGTLAPVAVPDANGFYASTMELPQDGFLNLLFAPDGQGFVRVRMQSLDWLKTDMKLDAPDIEWAVTTESAQARTVSTWLNIIGILVAVLIVGATIYSENEN</sequence>
<protein>
    <submittedName>
        <fullName evidence="2">Uncharacterized protein</fullName>
    </submittedName>
</protein>
<accession>A0A1F5EV85</accession>
<reference evidence="2 3" key="1">
    <citation type="journal article" date="2016" name="Nat. Commun.">
        <title>Thousands of microbial genomes shed light on interconnected biogeochemical processes in an aquifer system.</title>
        <authorList>
            <person name="Anantharaman K."/>
            <person name="Brown C.T."/>
            <person name="Hug L.A."/>
            <person name="Sharon I."/>
            <person name="Castelle C.J."/>
            <person name="Probst A.J."/>
            <person name="Thomas B.C."/>
            <person name="Singh A."/>
            <person name="Wilkins M.J."/>
            <person name="Karaoz U."/>
            <person name="Brodie E.L."/>
            <person name="Williams K.H."/>
            <person name="Hubbard S.S."/>
            <person name="Banfield J.F."/>
        </authorList>
    </citation>
    <scope>NUCLEOTIDE SEQUENCE [LARGE SCALE GENOMIC DNA]</scope>
</reference>
<feature type="transmembrane region" description="Helical" evidence="1">
    <location>
        <begin position="50"/>
        <end position="71"/>
    </location>
</feature>
<keyword evidence="1" id="KW-0472">Membrane</keyword>
<name>A0A1F5EV85_9BACT</name>
<dbReference type="AlphaFoldDB" id="A0A1F5EV85"/>
<evidence type="ECO:0000256" key="1">
    <source>
        <dbReference type="SAM" id="Phobius"/>
    </source>
</evidence>
<keyword evidence="1" id="KW-1133">Transmembrane helix</keyword>
<dbReference type="STRING" id="1817722.A2703_03410"/>
<evidence type="ECO:0000313" key="2">
    <source>
        <dbReference type="EMBL" id="OGD71319.1"/>
    </source>
</evidence>
<keyword evidence="1" id="KW-0812">Transmembrane</keyword>
<proteinExistence type="predicted"/>
<comment type="caution">
    <text evidence="2">The sequence shown here is derived from an EMBL/GenBank/DDBJ whole genome shotgun (WGS) entry which is preliminary data.</text>
</comment>
<evidence type="ECO:0000313" key="3">
    <source>
        <dbReference type="Proteomes" id="UP000177979"/>
    </source>
</evidence>
<gene>
    <name evidence="2" type="ORF">A2703_03410</name>
</gene>